<evidence type="ECO:0000313" key="3">
    <source>
        <dbReference type="Proteomes" id="UP001275084"/>
    </source>
</evidence>
<dbReference type="PANTHER" id="PTHR28288">
    <property type="entry name" value="PROTEASE B INHIBITOR 2"/>
    <property type="match status" value="1"/>
</dbReference>
<evidence type="ECO:0000313" key="2">
    <source>
        <dbReference type="EMBL" id="KAK3353179.1"/>
    </source>
</evidence>
<gene>
    <name evidence="2" type="ORF">B0T25DRAFT_203769</name>
</gene>
<dbReference type="GO" id="GO:0042144">
    <property type="term" value="P:vacuole fusion, non-autophagic"/>
    <property type="evidence" value="ECO:0007669"/>
    <property type="project" value="TreeGrafter"/>
</dbReference>
<dbReference type="PANTHER" id="PTHR28288:SF2">
    <property type="entry name" value="PROTEASE B INHIBITOR 2"/>
    <property type="match status" value="1"/>
</dbReference>
<dbReference type="InterPro" id="IPR052471">
    <property type="entry name" value="PBI_I9"/>
</dbReference>
<comment type="caution">
    <text evidence="2">The sequence shown here is derived from an EMBL/GenBank/DDBJ whole genome shotgun (WGS) entry which is preliminary data.</text>
</comment>
<dbReference type="Proteomes" id="UP001275084">
    <property type="component" value="Unassembled WGS sequence"/>
</dbReference>
<accession>A0AAJ0HIV1</accession>
<keyword evidence="3" id="KW-1185">Reference proteome</keyword>
<reference evidence="2" key="1">
    <citation type="journal article" date="2023" name="Mol. Phylogenet. Evol.">
        <title>Genome-scale phylogeny and comparative genomics of the fungal order Sordariales.</title>
        <authorList>
            <person name="Hensen N."/>
            <person name="Bonometti L."/>
            <person name="Westerberg I."/>
            <person name="Brannstrom I.O."/>
            <person name="Guillou S."/>
            <person name="Cros-Aarteil S."/>
            <person name="Calhoun S."/>
            <person name="Haridas S."/>
            <person name="Kuo A."/>
            <person name="Mondo S."/>
            <person name="Pangilinan J."/>
            <person name="Riley R."/>
            <person name="LaButti K."/>
            <person name="Andreopoulos B."/>
            <person name="Lipzen A."/>
            <person name="Chen C."/>
            <person name="Yan M."/>
            <person name="Daum C."/>
            <person name="Ng V."/>
            <person name="Clum A."/>
            <person name="Steindorff A."/>
            <person name="Ohm R.A."/>
            <person name="Martin F."/>
            <person name="Silar P."/>
            <person name="Natvig D.O."/>
            <person name="Lalanne C."/>
            <person name="Gautier V."/>
            <person name="Ament-Velasquez S.L."/>
            <person name="Kruys A."/>
            <person name="Hutchinson M.I."/>
            <person name="Powell A.J."/>
            <person name="Barry K."/>
            <person name="Miller A.N."/>
            <person name="Grigoriev I.V."/>
            <person name="Debuchy R."/>
            <person name="Gladieux P."/>
            <person name="Hiltunen Thoren M."/>
            <person name="Johannesson H."/>
        </authorList>
    </citation>
    <scope>NUCLEOTIDE SEQUENCE</scope>
    <source>
        <strain evidence="2">CBS 955.72</strain>
    </source>
</reference>
<reference evidence="2" key="2">
    <citation type="submission" date="2023-06" db="EMBL/GenBank/DDBJ databases">
        <authorList>
            <consortium name="Lawrence Berkeley National Laboratory"/>
            <person name="Haridas S."/>
            <person name="Hensen N."/>
            <person name="Bonometti L."/>
            <person name="Westerberg I."/>
            <person name="Brannstrom I.O."/>
            <person name="Guillou S."/>
            <person name="Cros-Aarteil S."/>
            <person name="Calhoun S."/>
            <person name="Kuo A."/>
            <person name="Mondo S."/>
            <person name="Pangilinan J."/>
            <person name="Riley R."/>
            <person name="Labutti K."/>
            <person name="Andreopoulos B."/>
            <person name="Lipzen A."/>
            <person name="Chen C."/>
            <person name="Yanf M."/>
            <person name="Daum C."/>
            <person name="Ng V."/>
            <person name="Clum A."/>
            <person name="Steindorff A."/>
            <person name="Ohm R."/>
            <person name="Martin F."/>
            <person name="Silar P."/>
            <person name="Natvig D."/>
            <person name="Lalanne C."/>
            <person name="Gautier V."/>
            <person name="Ament-Velasquez S.L."/>
            <person name="Kruys A."/>
            <person name="Hutchinson M.I."/>
            <person name="Powell A.J."/>
            <person name="Barry K."/>
            <person name="Miller A.N."/>
            <person name="Grigoriev I.V."/>
            <person name="Debuchy R."/>
            <person name="Gladieux P."/>
            <person name="Thoren M.H."/>
            <person name="Johannesson H."/>
        </authorList>
    </citation>
    <scope>NUCLEOTIDE SEQUENCE</scope>
    <source>
        <strain evidence="2">CBS 955.72</strain>
    </source>
</reference>
<sequence>MTYFPSCGWRRVTSHSDPPLDFQMPYAAIALYKRQLKAHVFRDDKNYLPFFVIIKLSHKLITSRVIYPKLNKDFSSATSTAMPSYIVTLKEDATEAQIQAAKDAAKEQGGTIGHEYSLIKAFQTTELHFPREQLRHSIRMSTSRTLRRMRKSRFNSGARWDAGQLMAGLGMRGNGI</sequence>
<dbReference type="InterPro" id="IPR037045">
    <property type="entry name" value="S8pro/Inhibitor_I9_sf"/>
</dbReference>
<dbReference type="Gene3D" id="3.30.70.80">
    <property type="entry name" value="Peptidase S8 propeptide/proteinase inhibitor I9"/>
    <property type="match status" value="1"/>
</dbReference>
<proteinExistence type="inferred from homology"/>
<comment type="similarity">
    <text evidence="1">Belongs to the protease inhibitor I9 family.</text>
</comment>
<protein>
    <recommendedName>
        <fullName evidence="4">Inhibitor I9 domain-containing protein</fullName>
    </recommendedName>
</protein>
<organism evidence="2 3">
    <name type="scientific">Lasiosphaeria hispida</name>
    <dbReference type="NCBI Taxonomy" id="260671"/>
    <lineage>
        <taxon>Eukaryota</taxon>
        <taxon>Fungi</taxon>
        <taxon>Dikarya</taxon>
        <taxon>Ascomycota</taxon>
        <taxon>Pezizomycotina</taxon>
        <taxon>Sordariomycetes</taxon>
        <taxon>Sordariomycetidae</taxon>
        <taxon>Sordariales</taxon>
        <taxon>Lasiosphaeriaceae</taxon>
        <taxon>Lasiosphaeria</taxon>
    </lineage>
</organism>
<name>A0AAJ0HIV1_9PEZI</name>
<dbReference type="GO" id="GO:0004866">
    <property type="term" value="F:endopeptidase inhibitor activity"/>
    <property type="evidence" value="ECO:0007669"/>
    <property type="project" value="TreeGrafter"/>
</dbReference>
<evidence type="ECO:0008006" key="4">
    <source>
        <dbReference type="Google" id="ProtNLM"/>
    </source>
</evidence>
<dbReference type="AlphaFoldDB" id="A0AAJ0HIV1"/>
<dbReference type="SUPFAM" id="SSF54897">
    <property type="entry name" value="Protease propeptides/inhibitors"/>
    <property type="match status" value="1"/>
</dbReference>
<evidence type="ECO:0000256" key="1">
    <source>
        <dbReference type="ARBA" id="ARBA00038069"/>
    </source>
</evidence>
<dbReference type="EMBL" id="JAUIQD010000004">
    <property type="protein sequence ID" value="KAK3353179.1"/>
    <property type="molecule type" value="Genomic_DNA"/>
</dbReference>